<feature type="region of interest" description="Disordered" evidence="1">
    <location>
        <begin position="47"/>
        <end position="73"/>
    </location>
</feature>
<keyword evidence="3" id="KW-1185">Reference proteome</keyword>
<sequence>MLARSYLAPAQATSQQPQPATYATRPPVHSTELEQRLNALSQATQCYADAPPPLTRAASDASTDAGLPSGVQTPADYFARMPAAAGYKTSGPGATSVLEMMQMARTQSLASTTSAYSNPATPADGVGVDEAYGGVPEDKQIFDFSEFFESFSVTD</sequence>
<gene>
    <name evidence="2" type="ORF">OH76DRAFT_1395543</name>
</gene>
<evidence type="ECO:0000256" key="1">
    <source>
        <dbReference type="SAM" id="MobiDB-lite"/>
    </source>
</evidence>
<evidence type="ECO:0000313" key="2">
    <source>
        <dbReference type="EMBL" id="RDX56427.1"/>
    </source>
</evidence>
<dbReference type="Proteomes" id="UP000256964">
    <property type="component" value="Unassembled WGS sequence"/>
</dbReference>
<protein>
    <submittedName>
        <fullName evidence="2">Uncharacterized protein</fullName>
    </submittedName>
</protein>
<accession>A0A371DV59</accession>
<proteinExistence type="predicted"/>
<feature type="compositionally biased region" description="Low complexity" evidence="1">
    <location>
        <begin position="8"/>
        <end position="24"/>
    </location>
</feature>
<name>A0A371DV59_9APHY</name>
<dbReference type="AlphaFoldDB" id="A0A371DV59"/>
<dbReference type="OrthoDB" id="10585168at2759"/>
<dbReference type="EMBL" id="KZ857380">
    <property type="protein sequence ID" value="RDX56427.1"/>
    <property type="molecule type" value="Genomic_DNA"/>
</dbReference>
<feature type="region of interest" description="Disordered" evidence="1">
    <location>
        <begin position="1"/>
        <end position="28"/>
    </location>
</feature>
<organism evidence="2 3">
    <name type="scientific">Lentinus brumalis</name>
    <dbReference type="NCBI Taxonomy" id="2498619"/>
    <lineage>
        <taxon>Eukaryota</taxon>
        <taxon>Fungi</taxon>
        <taxon>Dikarya</taxon>
        <taxon>Basidiomycota</taxon>
        <taxon>Agaricomycotina</taxon>
        <taxon>Agaricomycetes</taxon>
        <taxon>Polyporales</taxon>
        <taxon>Polyporaceae</taxon>
        <taxon>Lentinus</taxon>
    </lineage>
</organism>
<evidence type="ECO:0000313" key="3">
    <source>
        <dbReference type="Proteomes" id="UP000256964"/>
    </source>
</evidence>
<reference evidence="2 3" key="1">
    <citation type="journal article" date="2018" name="Biotechnol. Biofuels">
        <title>Integrative visual omics of the white-rot fungus Polyporus brumalis exposes the biotechnological potential of its oxidative enzymes for delignifying raw plant biomass.</title>
        <authorList>
            <person name="Miyauchi S."/>
            <person name="Rancon A."/>
            <person name="Drula E."/>
            <person name="Hage H."/>
            <person name="Chaduli D."/>
            <person name="Favel A."/>
            <person name="Grisel S."/>
            <person name="Henrissat B."/>
            <person name="Herpoel-Gimbert I."/>
            <person name="Ruiz-Duenas F.J."/>
            <person name="Chevret D."/>
            <person name="Hainaut M."/>
            <person name="Lin J."/>
            <person name="Wang M."/>
            <person name="Pangilinan J."/>
            <person name="Lipzen A."/>
            <person name="Lesage-Meessen L."/>
            <person name="Navarro D."/>
            <person name="Riley R."/>
            <person name="Grigoriev I.V."/>
            <person name="Zhou S."/>
            <person name="Raouche S."/>
            <person name="Rosso M.N."/>
        </authorList>
    </citation>
    <scope>NUCLEOTIDE SEQUENCE [LARGE SCALE GENOMIC DNA]</scope>
    <source>
        <strain evidence="2 3">BRFM 1820</strain>
    </source>
</reference>